<dbReference type="GO" id="GO:0016020">
    <property type="term" value="C:membrane"/>
    <property type="evidence" value="ECO:0007669"/>
    <property type="project" value="UniProtKB-SubCell"/>
</dbReference>
<name>A0A9W9ZW56_9CNID</name>
<organism evidence="8 9">
    <name type="scientific">Desmophyllum pertusum</name>
    <dbReference type="NCBI Taxonomy" id="174260"/>
    <lineage>
        <taxon>Eukaryota</taxon>
        <taxon>Metazoa</taxon>
        <taxon>Cnidaria</taxon>
        <taxon>Anthozoa</taxon>
        <taxon>Hexacorallia</taxon>
        <taxon>Scleractinia</taxon>
        <taxon>Caryophylliina</taxon>
        <taxon>Caryophylliidae</taxon>
        <taxon>Desmophyllum</taxon>
    </lineage>
</organism>
<dbReference type="OrthoDB" id="5979858at2759"/>
<feature type="coiled-coil region" evidence="5">
    <location>
        <begin position="177"/>
        <end position="254"/>
    </location>
</feature>
<keyword evidence="9" id="KW-1185">Reference proteome</keyword>
<comment type="caution">
    <text evidence="8">The sequence shown here is derived from an EMBL/GenBank/DDBJ whole genome shotgun (WGS) entry which is preliminary data.</text>
</comment>
<keyword evidence="5" id="KW-0175">Coiled coil</keyword>
<evidence type="ECO:0000256" key="5">
    <source>
        <dbReference type="SAM" id="Coils"/>
    </source>
</evidence>
<dbReference type="GO" id="GO:0034975">
    <property type="term" value="P:protein folding in endoplasmic reticulum"/>
    <property type="evidence" value="ECO:0007669"/>
    <property type="project" value="TreeGrafter"/>
</dbReference>
<reference evidence="8" key="1">
    <citation type="submission" date="2023-01" db="EMBL/GenBank/DDBJ databases">
        <title>Genome assembly of the deep-sea coral Lophelia pertusa.</title>
        <authorList>
            <person name="Herrera S."/>
            <person name="Cordes E."/>
        </authorList>
    </citation>
    <scope>NUCLEOTIDE SEQUENCE</scope>
    <source>
        <strain evidence="8">USNM1676648</strain>
        <tissue evidence="8">Polyp</tissue>
    </source>
</reference>
<dbReference type="InterPro" id="IPR045120">
    <property type="entry name" value="Suco/Slp1-like"/>
</dbReference>
<sequence length="366" mass="39864">MMPNSSPDIDVLETTLTDKEGREGTAQLPEEVEKDPLPSLNGASQDKLVPDSQNVNMKSEDSENKETYPNLESQESSPDSTTSTISVEPQSVAPTIQPASLHIIDTDDLSDSVLPLPIPPLASVSSQEFAAAASDVNLDAALLSKAQQAAASSAGMSSVVGSGGHKESIFVRLSNKIKALEQNLNMSTKYMEQLNQRYRKSLDELQKNSDKKIALLTNATKKAEVVINSQKEQLTKLQSKLDNLTSVVADMKARMDPLNKEVMERHVIGLCIEIVLILMLFVVFAKRNNNPNIPDTPREAVHVMNGKGPPRLAIEDGHNKGTTLQPTIYFSGREQLLRSFGKTTEPETVGASITPDGHDNKLNKVR</sequence>
<comment type="subcellular location">
    <subcellularLocation>
        <location evidence="1">Membrane</location>
    </subcellularLocation>
</comment>
<evidence type="ECO:0000256" key="7">
    <source>
        <dbReference type="SAM" id="Phobius"/>
    </source>
</evidence>
<protein>
    <submittedName>
        <fullName evidence="8">Uncharacterized protein</fullName>
    </submittedName>
</protein>
<dbReference type="GO" id="GO:0005737">
    <property type="term" value="C:cytoplasm"/>
    <property type="evidence" value="ECO:0007669"/>
    <property type="project" value="TreeGrafter"/>
</dbReference>
<dbReference type="Proteomes" id="UP001163046">
    <property type="component" value="Unassembled WGS sequence"/>
</dbReference>
<keyword evidence="4 7" id="KW-0472">Membrane</keyword>
<gene>
    <name evidence="8" type="ORF">OS493_034391</name>
</gene>
<feature type="region of interest" description="Disordered" evidence="6">
    <location>
        <begin position="1"/>
        <end position="92"/>
    </location>
</feature>
<dbReference type="PANTHER" id="PTHR12953:SF0">
    <property type="entry name" value="SUN DOMAIN-CONTAINING OSSIFICATION FACTOR"/>
    <property type="match status" value="1"/>
</dbReference>
<dbReference type="EMBL" id="MU825444">
    <property type="protein sequence ID" value="KAJ7389002.1"/>
    <property type="molecule type" value="Genomic_DNA"/>
</dbReference>
<feature type="region of interest" description="Disordered" evidence="6">
    <location>
        <begin position="343"/>
        <end position="366"/>
    </location>
</feature>
<evidence type="ECO:0000256" key="3">
    <source>
        <dbReference type="ARBA" id="ARBA00022989"/>
    </source>
</evidence>
<evidence type="ECO:0000256" key="6">
    <source>
        <dbReference type="SAM" id="MobiDB-lite"/>
    </source>
</evidence>
<evidence type="ECO:0000313" key="9">
    <source>
        <dbReference type="Proteomes" id="UP001163046"/>
    </source>
</evidence>
<feature type="compositionally biased region" description="Polar residues" evidence="6">
    <location>
        <begin position="70"/>
        <end position="92"/>
    </location>
</feature>
<evidence type="ECO:0000313" key="8">
    <source>
        <dbReference type="EMBL" id="KAJ7389002.1"/>
    </source>
</evidence>
<feature type="transmembrane region" description="Helical" evidence="7">
    <location>
        <begin position="267"/>
        <end position="285"/>
    </location>
</feature>
<dbReference type="PANTHER" id="PTHR12953">
    <property type="entry name" value="MEMBRANE PROTEIN CH1 RELATED"/>
    <property type="match status" value="1"/>
</dbReference>
<evidence type="ECO:0000256" key="4">
    <source>
        <dbReference type="ARBA" id="ARBA00023136"/>
    </source>
</evidence>
<accession>A0A9W9ZW56</accession>
<keyword evidence="3 7" id="KW-1133">Transmembrane helix</keyword>
<evidence type="ECO:0000256" key="1">
    <source>
        <dbReference type="ARBA" id="ARBA00004370"/>
    </source>
</evidence>
<keyword evidence="2 7" id="KW-0812">Transmembrane</keyword>
<feature type="compositionally biased region" description="Basic and acidic residues" evidence="6">
    <location>
        <begin position="356"/>
        <end position="366"/>
    </location>
</feature>
<proteinExistence type="predicted"/>
<dbReference type="AlphaFoldDB" id="A0A9W9ZW56"/>
<evidence type="ECO:0000256" key="2">
    <source>
        <dbReference type="ARBA" id="ARBA00022692"/>
    </source>
</evidence>